<keyword evidence="1" id="KW-1133">Transmembrane helix</keyword>
<dbReference type="AlphaFoldDB" id="A0A498HYL3"/>
<gene>
    <name evidence="2" type="ORF">DVH24_042707</name>
</gene>
<dbReference type="Proteomes" id="UP000290289">
    <property type="component" value="Chromosome 15"/>
</dbReference>
<keyword evidence="1" id="KW-0472">Membrane</keyword>
<evidence type="ECO:0000256" key="1">
    <source>
        <dbReference type="SAM" id="Phobius"/>
    </source>
</evidence>
<sequence>MKVNLSQRREILAIRLFIATGIVTVAASACFLQRTLNCNPKDSGVMILLHRKFTLSLPCQRKSYLLFPLINHIRGQKARKYNKVAKILGI</sequence>
<reference evidence="2 3" key="1">
    <citation type="submission" date="2018-10" db="EMBL/GenBank/DDBJ databases">
        <title>A high-quality apple genome assembly.</title>
        <authorList>
            <person name="Hu J."/>
        </authorList>
    </citation>
    <scope>NUCLEOTIDE SEQUENCE [LARGE SCALE GENOMIC DNA]</scope>
    <source>
        <strain evidence="3">cv. HFTH1</strain>
        <tissue evidence="2">Young leaf</tissue>
    </source>
</reference>
<evidence type="ECO:0000313" key="3">
    <source>
        <dbReference type="Proteomes" id="UP000290289"/>
    </source>
</evidence>
<keyword evidence="1" id="KW-0812">Transmembrane</keyword>
<evidence type="ECO:0000313" key="2">
    <source>
        <dbReference type="EMBL" id="RXH75920.1"/>
    </source>
</evidence>
<proteinExistence type="predicted"/>
<organism evidence="2 3">
    <name type="scientific">Malus domestica</name>
    <name type="common">Apple</name>
    <name type="synonym">Pyrus malus</name>
    <dbReference type="NCBI Taxonomy" id="3750"/>
    <lineage>
        <taxon>Eukaryota</taxon>
        <taxon>Viridiplantae</taxon>
        <taxon>Streptophyta</taxon>
        <taxon>Embryophyta</taxon>
        <taxon>Tracheophyta</taxon>
        <taxon>Spermatophyta</taxon>
        <taxon>Magnoliopsida</taxon>
        <taxon>eudicotyledons</taxon>
        <taxon>Gunneridae</taxon>
        <taxon>Pentapetalae</taxon>
        <taxon>rosids</taxon>
        <taxon>fabids</taxon>
        <taxon>Rosales</taxon>
        <taxon>Rosaceae</taxon>
        <taxon>Amygdaloideae</taxon>
        <taxon>Maleae</taxon>
        <taxon>Malus</taxon>
    </lineage>
</organism>
<feature type="transmembrane region" description="Helical" evidence="1">
    <location>
        <begin position="12"/>
        <end position="32"/>
    </location>
</feature>
<comment type="caution">
    <text evidence="2">The sequence shown here is derived from an EMBL/GenBank/DDBJ whole genome shotgun (WGS) entry which is preliminary data.</text>
</comment>
<name>A0A498HYL3_MALDO</name>
<dbReference type="PROSITE" id="PS51257">
    <property type="entry name" value="PROKAR_LIPOPROTEIN"/>
    <property type="match status" value="1"/>
</dbReference>
<keyword evidence="3" id="KW-1185">Reference proteome</keyword>
<accession>A0A498HYL3</accession>
<dbReference type="EMBL" id="RDQH01000341">
    <property type="protein sequence ID" value="RXH75920.1"/>
    <property type="molecule type" value="Genomic_DNA"/>
</dbReference>
<protein>
    <submittedName>
        <fullName evidence="2">Uncharacterized protein</fullName>
    </submittedName>
</protein>